<sequence length="323" mass="35693">MQLRQLGEWKVSPMGLGCWAIGGPFFDQDHKPCGWGKVDDAVSISAIHAALDAGINFFDTAAVYGAGHSESVLGKALANKRQQAIIATKFGLEFDEETKTISGTFDQHDAIICHCENSLKRLGTEYIDLYQLHLNDYPVENLAAIIYSLEHLVKLGKIRAYAWSTDYLERAKAFALAKHCIAFQFQNNVLDQNSTMVDFCAQHNKTAINRGPLAMGLLSGKYQHSSILDKDDIRCINPEWLKYFVNGKASPELLEKLAGIQSILTSKGRTINQGALAWIWGLGEHTLPIPGFRNQAQVLSNAAAMEQGPLSSAQMEEIKQLLK</sequence>
<protein>
    <submittedName>
        <fullName evidence="3">Aldo/keto reductase</fullName>
    </submittedName>
</protein>
<dbReference type="RefSeq" id="WP_329775308.1">
    <property type="nucleotide sequence ID" value="NZ_JAYDYW010000007.1"/>
</dbReference>
<evidence type="ECO:0000313" key="3">
    <source>
        <dbReference type="EMBL" id="MEE1674134.1"/>
    </source>
</evidence>
<dbReference type="EMBL" id="JAYDYW010000007">
    <property type="protein sequence ID" value="MEE1674134.1"/>
    <property type="molecule type" value="Genomic_DNA"/>
</dbReference>
<comment type="caution">
    <text evidence="3">The sequence shown here is derived from an EMBL/GenBank/DDBJ whole genome shotgun (WGS) entry which is preliminary data.</text>
</comment>
<dbReference type="InterPro" id="IPR050523">
    <property type="entry name" value="AKR_Detox_Biosynth"/>
</dbReference>
<accession>A0ABU7G565</accession>
<dbReference type="Proteomes" id="UP001310248">
    <property type="component" value="Unassembled WGS sequence"/>
</dbReference>
<proteinExistence type="predicted"/>
<dbReference type="Pfam" id="PF00248">
    <property type="entry name" value="Aldo_ket_red"/>
    <property type="match status" value="1"/>
</dbReference>
<name>A0ABU7G565_9ALTE</name>
<dbReference type="SUPFAM" id="SSF51430">
    <property type="entry name" value="NAD(P)-linked oxidoreductase"/>
    <property type="match status" value="1"/>
</dbReference>
<dbReference type="InterPro" id="IPR036812">
    <property type="entry name" value="NAD(P)_OxRdtase_dom_sf"/>
</dbReference>
<keyword evidence="1" id="KW-0560">Oxidoreductase</keyword>
<dbReference type="PANTHER" id="PTHR43364:SF4">
    <property type="entry name" value="NAD(P)-LINKED OXIDOREDUCTASE SUPERFAMILY PROTEIN"/>
    <property type="match status" value="1"/>
</dbReference>
<feature type="domain" description="NADP-dependent oxidoreductase" evidence="2">
    <location>
        <begin position="14"/>
        <end position="322"/>
    </location>
</feature>
<reference evidence="4" key="1">
    <citation type="submission" date="2023-07" db="EMBL/GenBank/DDBJ databases">
        <title>Draft genome sequence of Agarivorans aestuarii strain ZMCS4, a CAZymes producing bacteria isolated from the marine brown algae Clodostephus spongiosus.</title>
        <authorList>
            <person name="Lorente B."/>
            <person name="Cabral C."/>
            <person name="Frias J."/>
            <person name="Faria J."/>
            <person name="Toubarro D."/>
        </authorList>
    </citation>
    <scope>NUCLEOTIDE SEQUENCE [LARGE SCALE GENOMIC DNA]</scope>
    <source>
        <strain evidence="4">ZMCS4</strain>
    </source>
</reference>
<dbReference type="InterPro" id="IPR023210">
    <property type="entry name" value="NADP_OxRdtase_dom"/>
</dbReference>
<evidence type="ECO:0000313" key="4">
    <source>
        <dbReference type="Proteomes" id="UP001310248"/>
    </source>
</evidence>
<dbReference type="PANTHER" id="PTHR43364">
    <property type="entry name" value="NADH-SPECIFIC METHYLGLYOXAL REDUCTASE-RELATED"/>
    <property type="match status" value="1"/>
</dbReference>
<evidence type="ECO:0000259" key="2">
    <source>
        <dbReference type="Pfam" id="PF00248"/>
    </source>
</evidence>
<dbReference type="Gene3D" id="3.20.20.100">
    <property type="entry name" value="NADP-dependent oxidoreductase domain"/>
    <property type="match status" value="1"/>
</dbReference>
<keyword evidence="4" id="KW-1185">Reference proteome</keyword>
<evidence type="ECO:0000256" key="1">
    <source>
        <dbReference type="ARBA" id="ARBA00023002"/>
    </source>
</evidence>
<organism evidence="3 4">
    <name type="scientific">Agarivorans aestuarii</name>
    <dbReference type="NCBI Taxonomy" id="1563703"/>
    <lineage>
        <taxon>Bacteria</taxon>
        <taxon>Pseudomonadati</taxon>
        <taxon>Pseudomonadota</taxon>
        <taxon>Gammaproteobacteria</taxon>
        <taxon>Alteromonadales</taxon>
        <taxon>Alteromonadaceae</taxon>
        <taxon>Agarivorans</taxon>
    </lineage>
</organism>
<gene>
    <name evidence="3" type="ORF">SNR37_003566</name>
</gene>